<dbReference type="Gene3D" id="3.40.50.300">
    <property type="entry name" value="P-loop containing nucleotide triphosphate hydrolases"/>
    <property type="match status" value="1"/>
</dbReference>
<evidence type="ECO:0000313" key="3">
    <source>
        <dbReference type="EMBL" id="GHE49596.1"/>
    </source>
</evidence>
<feature type="compositionally biased region" description="Low complexity" evidence="1">
    <location>
        <begin position="789"/>
        <end position="799"/>
    </location>
</feature>
<accession>A0ABQ3I350</accession>
<feature type="region of interest" description="Disordered" evidence="1">
    <location>
        <begin position="784"/>
        <end position="811"/>
    </location>
</feature>
<dbReference type="GO" id="GO:0004519">
    <property type="term" value="F:endonuclease activity"/>
    <property type="evidence" value="ECO:0007669"/>
    <property type="project" value="UniProtKB-KW"/>
</dbReference>
<name>A0ABQ3I350_9SPHI</name>
<evidence type="ECO:0000259" key="2">
    <source>
        <dbReference type="Pfam" id="PF10593"/>
    </source>
</evidence>
<dbReference type="Proteomes" id="UP000620550">
    <property type="component" value="Unassembled WGS sequence"/>
</dbReference>
<organism evidence="3 4">
    <name type="scientific">Sphingobacterium griseoflavum</name>
    <dbReference type="NCBI Taxonomy" id="1474952"/>
    <lineage>
        <taxon>Bacteria</taxon>
        <taxon>Pseudomonadati</taxon>
        <taxon>Bacteroidota</taxon>
        <taxon>Sphingobacteriia</taxon>
        <taxon>Sphingobacteriales</taxon>
        <taxon>Sphingobacteriaceae</taxon>
        <taxon>Sphingobacterium</taxon>
    </lineage>
</organism>
<dbReference type="InterPro" id="IPR018310">
    <property type="entry name" value="Put_endonuclease_Z1-dom"/>
</dbReference>
<protein>
    <submittedName>
        <fullName evidence="3">Endonuclease</fullName>
    </submittedName>
</protein>
<reference evidence="4" key="1">
    <citation type="journal article" date="2019" name="Int. J. Syst. Evol. Microbiol.">
        <title>The Global Catalogue of Microorganisms (GCM) 10K type strain sequencing project: providing services to taxonomists for standard genome sequencing and annotation.</title>
        <authorList>
            <consortium name="The Broad Institute Genomics Platform"/>
            <consortium name="The Broad Institute Genome Sequencing Center for Infectious Disease"/>
            <person name="Wu L."/>
            <person name="Ma J."/>
        </authorList>
    </citation>
    <scope>NUCLEOTIDE SEQUENCE [LARGE SCALE GENOMIC DNA]</scope>
    <source>
        <strain evidence="4">CGMCC 1.12966</strain>
    </source>
</reference>
<gene>
    <name evidence="3" type="ORF">GCM10017764_35780</name>
</gene>
<feature type="compositionally biased region" description="Basic and acidic residues" evidence="1">
    <location>
        <begin position="801"/>
        <end position="811"/>
    </location>
</feature>
<keyword evidence="3" id="KW-0540">Nuclease</keyword>
<dbReference type="EMBL" id="BNAF01000020">
    <property type="protein sequence ID" value="GHE49596.1"/>
    <property type="molecule type" value="Genomic_DNA"/>
</dbReference>
<evidence type="ECO:0000256" key="1">
    <source>
        <dbReference type="SAM" id="MobiDB-lite"/>
    </source>
</evidence>
<dbReference type="SUPFAM" id="SSF52540">
    <property type="entry name" value="P-loop containing nucleoside triphosphate hydrolases"/>
    <property type="match status" value="1"/>
</dbReference>
<dbReference type="Pfam" id="PF10593">
    <property type="entry name" value="Z1"/>
    <property type="match status" value="1"/>
</dbReference>
<comment type="caution">
    <text evidence="3">The sequence shown here is derived from an EMBL/GenBank/DDBJ whole genome shotgun (WGS) entry which is preliminary data.</text>
</comment>
<feature type="domain" description="Putative endonuclease Z1" evidence="2">
    <location>
        <begin position="410"/>
        <end position="633"/>
    </location>
</feature>
<dbReference type="InterPro" id="IPR027417">
    <property type="entry name" value="P-loop_NTPase"/>
</dbReference>
<keyword evidence="3" id="KW-0378">Hydrolase</keyword>
<proteinExistence type="predicted"/>
<keyword evidence="3" id="KW-0255">Endonuclease</keyword>
<keyword evidence="4" id="KW-1185">Reference proteome</keyword>
<evidence type="ECO:0000313" key="4">
    <source>
        <dbReference type="Proteomes" id="UP000620550"/>
    </source>
</evidence>
<sequence>MSNTSYLSIKSHIFNNLKKIDGALPQNKIEEEINNNKSVVDTIGYEMFGKIISAENLDPLTDKDWARMKRELETHFDIKMENGILIQGEDQQKRDSNWWTTIEKQKNKKYYWERYKAYLQDSLPTEVVKTLDDDTDVVMNNIESPSRSNFSRYGMVVGHVQSGKTGNYAGLVCKAADAGYKFIVVIAGSMNNLRNQTQERLNEAFVGHTNGAQVGVGKGNIDKNHTPFSLTTVERDFNKQDADRAAQNTNFETINVPILLVIKKNTTTFKSVISWLEKQYKNKILDHAMLVIDDESDYASVNTKEDEDPTAINKGIRKLLSLFSKSSYVAYTATPYANIFIDHEAENEDYGLDLFPRDFIYALEAPSNYFGARKIFLDSNDKHLETVSDYEEYIPVKHKKDHEISSLPSSLHEAIQVFLINIAIRNLRGYGKHHNSMMVHTTRFTLVHQRVASLIAKYLERFQKEIVSYGKLDNPQNYSEYIAVLKSTYFKKFDFNEFEWNTVIVKLTNIIDSIVVREIHQKATIQLEYRKNIATNVIVVGGTSVARGFTLEGLSVSYFLRNTVFYDTLMQMGRWFGYRMGYEDLCKIYMPADKINQFAEIIQATEQLMEDFKIMSENKWTPSDFGIAIRENPDSALQITARNKQKNVREFYLSMRLDGKAKETSILSADKKDVDDNINLIKDLIEKLDQPTEFISRSILWRGIKPEIVLDFFDRFKTFKSDPLGLMARMPIEFVKEYVKDRGYMWDVAFYSGQGDPFISKNNISILKEKRKIQIRSDGKYELKNRQVSSGSSESISLSPGERKEVGNDRQAARKRMRNPLLMLHILQPELDKTVNENIDSIGAFGVSFPGDALSKEDTVKLKINTVYYNNLLLDYEDDEESDD</sequence>
<dbReference type="RefSeq" id="WP_189628107.1">
    <property type="nucleotide sequence ID" value="NZ_BNAF01000020.1"/>
</dbReference>